<keyword evidence="2 5" id="KW-0808">Transferase</keyword>
<dbReference type="PANTHER" id="PTHR47806">
    <property type="entry name" value="50S RIBOSOMAL PROTEIN L3 GLUTAMINE METHYLTRANSFERASE"/>
    <property type="match status" value="1"/>
</dbReference>
<dbReference type="FunFam" id="3.40.50.150:FF:000042">
    <property type="entry name" value="50S ribosomal protein L3 glutamine methyltransferase"/>
    <property type="match status" value="1"/>
</dbReference>
<dbReference type="InterPro" id="IPR002052">
    <property type="entry name" value="DNA_methylase_N6_adenine_CS"/>
</dbReference>
<protein>
    <submittedName>
        <fullName evidence="5">Ribosomal protein L3 N(5)-glutamine methyltransferase</fullName>
        <ecNumber evidence="5">2.1.1.298</ecNumber>
    </submittedName>
</protein>
<dbReference type="GO" id="GO:0032259">
    <property type="term" value="P:methylation"/>
    <property type="evidence" value="ECO:0007669"/>
    <property type="project" value="UniProtKB-KW"/>
</dbReference>
<name>A0A3B0YCC9_9ZZZZ</name>
<dbReference type="AlphaFoldDB" id="A0A3B0YCC9"/>
<dbReference type="InterPro" id="IPR017127">
    <property type="entry name" value="Ribosome_uL3_MTase"/>
</dbReference>
<feature type="domain" description="Methyltransferase small" evidence="4">
    <location>
        <begin position="124"/>
        <end position="211"/>
    </location>
</feature>
<dbReference type="NCBIfam" id="TIGR03533">
    <property type="entry name" value="L3_gln_methyl"/>
    <property type="match status" value="1"/>
</dbReference>
<dbReference type="InterPro" id="IPR007848">
    <property type="entry name" value="Small_mtfrase_dom"/>
</dbReference>
<dbReference type="PIRSF" id="PIRSF037167">
    <property type="entry name" value="Mtase_YfcB_prd"/>
    <property type="match status" value="1"/>
</dbReference>
<evidence type="ECO:0000256" key="3">
    <source>
        <dbReference type="ARBA" id="ARBA00022691"/>
    </source>
</evidence>
<dbReference type="GO" id="GO:0005840">
    <property type="term" value="C:ribosome"/>
    <property type="evidence" value="ECO:0007669"/>
    <property type="project" value="UniProtKB-KW"/>
</dbReference>
<organism evidence="5">
    <name type="scientific">hydrothermal vent metagenome</name>
    <dbReference type="NCBI Taxonomy" id="652676"/>
    <lineage>
        <taxon>unclassified sequences</taxon>
        <taxon>metagenomes</taxon>
        <taxon>ecological metagenomes</taxon>
    </lineage>
</organism>
<dbReference type="CDD" id="cd02440">
    <property type="entry name" value="AdoMet_MTases"/>
    <property type="match status" value="1"/>
</dbReference>
<keyword evidence="3" id="KW-0949">S-adenosyl-L-methionine</keyword>
<keyword evidence="5" id="KW-0687">Ribonucleoprotein</keyword>
<reference evidence="5" key="1">
    <citation type="submission" date="2018-06" db="EMBL/GenBank/DDBJ databases">
        <authorList>
            <person name="Zhirakovskaya E."/>
        </authorList>
    </citation>
    <scope>NUCLEOTIDE SEQUENCE</scope>
</reference>
<dbReference type="GO" id="GO:0036009">
    <property type="term" value="F:protein-glutamine N-methyltransferase activity"/>
    <property type="evidence" value="ECO:0007669"/>
    <property type="project" value="InterPro"/>
</dbReference>
<dbReference type="InterPro" id="IPR029063">
    <property type="entry name" value="SAM-dependent_MTases_sf"/>
</dbReference>
<dbReference type="PROSITE" id="PS00092">
    <property type="entry name" value="N6_MTASE"/>
    <property type="match status" value="1"/>
</dbReference>
<accession>A0A3B0YCC9</accession>
<evidence type="ECO:0000256" key="2">
    <source>
        <dbReference type="ARBA" id="ARBA00022679"/>
    </source>
</evidence>
<dbReference type="InterPro" id="IPR004556">
    <property type="entry name" value="HemK-like"/>
</dbReference>
<proteinExistence type="inferred from homology"/>
<evidence type="ECO:0000313" key="5">
    <source>
        <dbReference type="EMBL" id="VAW77091.1"/>
    </source>
</evidence>
<sequence>MGDLAELKTIRDLVRWGASRFIEAGLAFGHGTDNAFDEALVLVSHALKLPVGFPEHYLGARVTAEEREAVLALLQERIETRKPAAYLTGEAWFAGLPFYVDDRVLVPRSPMAEWIERGFTPWLEPDKVERVLDLCTGGGCIAIACAMHFDNAEVDAVDLSPDALVVAESNVERHDLEDWVNLLESDLFDALEPARYQLIISNPPYVSDEEMQALPDEYHHEPALGLRADQAGLAIVVRLLAQAADWLADDGILVVEVGNSQEMLMECFPDVPFVWLDFERGGHGVFLLDANQAREYQKTFRSILK</sequence>
<evidence type="ECO:0000259" key="4">
    <source>
        <dbReference type="Pfam" id="PF05175"/>
    </source>
</evidence>
<dbReference type="PANTHER" id="PTHR47806:SF1">
    <property type="entry name" value="RIBOSOMAL PROTEIN UL3 GLUTAMINE METHYLTRANSFERASE"/>
    <property type="match status" value="1"/>
</dbReference>
<dbReference type="NCBIfam" id="TIGR00536">
    <property type="entry name" value="hemK_fam"/>
    <property type="match status" value="1"/>
</dbReference>
<keyword evidence="5" id="KW-0689">Ribosomal protein</keyword>
<dbReference type="SUPFAM" id="SSF53335">
    <property type="entry name" value="S-adenosyl-L-methionine-dependent methyltransferases"/>
    <property type="match status" value="1"/>
</dbReference>
<dbReference type="Gene3D" id="1.10.8.10">
    <property type="entry name" value="DNA helicase RuvA subunit, C-terminal domain"/>
    <property type="match status" value="1"/>
</dbReference>
<dbReference type="Pfam" id="PF05175">
    <property type="entry name" value="MTS"/>
    <property type="match status" value="1"/>
</dbReference>
<dbReference type="Gene3D" id="3.40.50.150">
    <property type="entry name" value="Vaccinia Virus protein VP39"/>
    <property type="match status" value="1"/>
</dbReference>
<gene>
    <name evidence="5" type="ORF">MNBD_GAMMA15-1072</name>
</gene>
<dbReference type="HAMAP" id="MF_02125">
    <property type="entry name" value="L3_methyltr_PrmB"/>
    <property type="match status" value="1"/>
</dbReference>
<dbReference type="EMBL" id="UOFN01000073">
    <property type="protein sequence ID" value="VAW77091.1"/>
    <property type="molecule type" value="Genomic_DNA"/>
</dbReference>
<evidence type="ECO:0000256" key="1">
    <source>
        <dbReference type="ARBA" id="ARBA00022603"/>
    </source>
</evidence>
<dbReference type="GO" id="GO:0003676">
    <property type="term" value="F:nucleic acid binding"/>
    <property type="evidence" value="ECO:0007669"/>
    <property type="project" value="InterPro"/>
</dbReference>
<keyword evidence="1 5" id="KW-0489">Methyltransferase</keyword>
<dbReference type="GO" id="GO:0005829">
    <property type="term" value="C:cytosol"/>
    <property type="evidence" value="ECO:0007669"/>
    <property type="project" value="TreeGrafter"/>
</dbReference>
<dbReference type="EC" id="2.1.1.298" evidence="5"/>